<dbReference type="Proteomes" id="UP000077755">
    <property type="component" value="Chromosome 2"/>
</dbReference>
<evidence type="ECO:0000313" key="2">
    <source>
        <dbReference type="EMBL" id="WOG86579.1"/>
    </source>
</evidence>
<protein>
    <submittedName>
        <fullName evidence="1">Uncharacterized protein</fullName>
    </submittedName>
</protein>
<gene>
    <name evidence="1" type="ORF">DCAR_005155</name>
    <name evidence="2" type="ORF">DCAR_0205794</name>
</gene>
<organism evidence="1">
    <name type="scientific">Daucus carota subsp. sativus</name>
    <name type="common">Carrot</name>
    <dbReference type="NCBI Taxonomy" id="79200"/>
    <lineage>
        <taxon>Eukaryota</taxon>
        <taxon>Viridiplantae</taxon>
        <taxon>Streptophyta</taxon>
        <taxon>Embryophyta</taxon>
        <taxon>Tracheophyta</taxon>
        <taxon>Spermatophyta</taxon>
        <taxon>Magnoliopsida</taxon>
        <taxon>eudicotyledons</taxon>
        <taxon>Gunneridae</taxon>
        <taxon>Pentapetalae</taxon>
        <taxon>asterids</taxon>
        <taxon>campanulids</taxon>
        <taxon>Apiales</taxon>
        <taxon>Apiaceae</taxon>
        <taxon>Apioideae</taxon>
        <taxon>Scandiceae</taxon>
        <taxon>Daucinae</taxon>
        <taxon>Daucus</taxon>
        <taxon>Daucus sect. Daucus</taxon>
    </lineage>
</organism>
<sequence>MEDFERAYEICVNSYEVALALYPTNAELPKLHELSKRLMGGTLKEKNKVVDDSSFVPSFSLGLSQVTPKKLVDVMDGVDNAGGESEVEAN</sequence>
<accession>A0A166CTL8</accession>
<name>A0A166CTL8_DAUCS</name>
<proteinExistence type="predicted"/>
<keyword evidence="3" id="KW-1185">Reference proteome</keyword>
<dbReference type="EMBL" id="LNRQ01000002">
    <property type="protein sequence ID" value="KZN04318.1"/>
    <property type="molecule type" value="Genomic_DNA"/>
</dbReference>
<reference evidence="1" key="1">
    <citation type="journal article" date="2016" name="Nat. Genet.">
        <title>A high-quality carrot genome assembly provides new insights into carotenoid accumulation and asterid genome evolution.</title>
        <authorList>
            <person name="Iorizzo M."/>
            <person name="Ellison S."/>
            <person name="Senalik D."/>
            <person name="Zeng P."/>
            <person name="Satapoomin P."/>
            <person name="Huang J."/>
            <person name="Bowman M."/>
            <person name="Iovene M."/>
            <person name="Sanseverino W."/>
            <person name="Cavagnaro P."/>
            <person name="Yildiz M."/>
            <person name="Macko-Podgorni A."/>
            <person name="Moranska E."/>
            <person name="Grzebelus E."/>
            <person name="Grzebelus D."/>
            <person name="Ashrafi H."/>
            <person name="Zheng Z."/>
            <person name="Cheng S."/>
            <person name="Spooner D."/>
            <person name="Van Deynze A."/>
            <person name="Simon P."/>
        </authorList>
    </citation>
    <scope>NUCLEOTIDE SEQUENCE [LARGE SCALE GENOMIC DNA]</scope>
    <source>
        <tissue evidence="1">Leaf</tissue>
    </source>
</reference>
<dbReference type="Gramene" id="KZN04318">
    <property type="protein sequence ID" value="KZN04318"/>
    <property type="gene ID" value="DCAR_005155"/>
</dbReference>
<reference evidence="2" key="2">
    <citation type="submission" date="2022-03" db="EMBL/GenBank/DDBJ databases">
        <title>Draft title - Genomic analysis of global carrot germplasm unveils the trajectory of domestication and the origin of high carotenoid orange carrot.</title>
        <authorList>
            <person name="Iorizzo M."/>
            <person name="Ellison S."/>
            <person name="Senalik D."/>
            <person name="Macko-Podgorni A."/>
            <person name="Grzebelus D."/>
            <person name="Bostan H."/>
            <person name="Rolling W."/>
            <person name="Curaba J."/>
            <person name="Simon P."/>
        </authorList>
    </citation>
    <scope>NUCLEOTIDE SEQUENCE</scope>
    <source>
        <tissue evidence="2">Leaf</tissue>
    </source>
</reference>
<evidence type="ECO:0000313" key="3">
    <source>
        <dbReference type="Proteomes" id="UP000077755"/>
    </source>
</evidence>
<dbReference type="EMBL" id="CP093344">
    <property type="protein sequence ID" value="WOG86579.1"/>
    <property type="molecule type" value="Genomic_DNA"/>
</dbReference>
<dbReference type="AlphaFoldDB" id="A0A166CTL8"/>
<evidence type="ECO:0000313" key="1">
    <source>
        <dbReference type="EMBL" id="KZN04318.1"/>
    </source>
</evidence>